<protein>
    <submittedName>
        <fullName evidence="4">Ribosomal L22e family protein</fullName>
    </submittedName>
</protein>
<evidence type="ECO:0000313" key="5">
    <source>
        <dbReference type="Proteomes" id="UP000193467"/>
    </source>
</evidence>
<gene>
    <name evidence="4" type="ORF">BCR35DRAFT_320438</name>
</gene>
<dbReference type="Pfam" id="PF01776">
    <property type="entry name" value="Ribosomal_L22e"/>
    <property type="match status" value="1"/>
</dbReference>
<comment type="similarity">
    <text evidence="1">Belongs to the eukaryotic ribosomal protein eL22 family.</text>
</comment>
<dbReference type="GO" id="GO:0003735">
    <property type="term" value="F:structural constituent of ribosome"/>
    <property type="evidence" value="ECO:0007669"/>
    <property type="project" value="InterPro"/>
</dbReference>
<dbReference type="GO" id="GO:0003723">
    <property type="term" value="F:RNA binding"/>
    <property type="evidence" value="ECO:0007669"/>
    <property type="project" value="TreeGrafter"/>
</dbReference>
<dbReference type="GO" id="GO:1990904">
    <property type="term" value="C:ribonucleoprotein complex"/>
    <property type="evidence" value="ECO:0007669"/>
    <property type="project" value="UniProtKB-KW"/>
</dbReference>
<proteinExistence type="inferred from homology"/>
<dbReference type="STRING" id="106004.A0A1Y2G144"/>
<dbReference type="InterPro" id="IPR002671">
    <property type="entry name" value="Ribosomal_eL22"/>
</dbReference>
<evidence type="ECO:0000313" key="4">
    <source>
        <dbReference type="EMBL" id="ORY90290.1"/>
    </source>
</evidence>
<dbReference type="AlphaFoldDB" id="A0A1Y2G144"/>
<organism evidence="4 5">
    <name type="scientific">Leucosporidium creatinivorum</name>
    <dbReference type="NCBI Taxonomy" id="106004"/>
    <lineage>
        <taxon>Eukaryota</taxon>
        <taxon>Fungi</taxon>
        <taxon>Dikarya</taxon>
        <taxon>Basidiomycota</taxon>
        <taxon>Pucciniomycotina</taxon>
        <taxon>Microbotryomycetes</taxon>
        <taxon>Leucosporidiales</taxon>
        <taxon>Leucosporidium</taxon>
    </lineage>
</organism>
<evidence type="ECO:0000256" key="2">
    <source>
        <dbReference type="ARBA" id="ARBA00022980"/>
    </source>
</evidence>
<dbReference type="PANTHER" id="PTHR10064">
    <property type="entry name" value="60S RIBOSOMAL PROTEIN L22"/>
    <property type="match status" value="1"/>
</dbReference>
<keyword evidence="3" id="KW-0687">Ribonucleoprotein</keyword>
<keyword evidence="5" id="KW-1185">Reference proteome</keyword>
<dbReference type="FunCoup" id="A0A1Y2G144">
    <property type="interactions" value="321"/>
</dbReference>
<sequence>MAPNLVSKKKAGPVKVAAAHKFTVDFSGPADNKIFDEAAFEKFLIDSIKVEGKTGNLGDDVKIVKEAPGTITVVSSIPMSKRYIKYLSKRFLKRNSLREWLRVVSTSPSTYTLKFFDTEEAADDEE</sequence>
<dbReference type="Proteomes" id="UP000193467">
    <property type="component" value="Unassembled WGS sequence"/>
</dbReference>
<evidence type="ECO:0000256" key="3">
    <source>
        <dbReference type="ARBA" id="ARBA00023274"/>
    </source>
</evidence>
<dbReference type="InterPro" id="IPR038526">
    <property type="entry name" value="Ribosomal_eL22_sf"/>
</dbReference>
<dbReference type="PANTHER" id="PTHR10064:SF31">
    <property type="entry name" value="LARGE RIBOSOMAL SUBUNIT PROTEIN EL22A-RELATED"/>
    <property type="match status" value="1"/>
</dbReference>
<dbReference type="EMBL" id="MCGR01000004">
    <property type="protein sequence ID" value="ORY90290.1"/>
    <property type="molecule type" value="Genomic_DNA"/>
</dbReference>
<keyword evidence="2" id="KW-0689">Ribosomal protein</keyword>
<evidence type="ECO:0000256" key="1">
    <source>
        <dbReference type="ARBA" id="ARBA00007817"/>
    </source>
</evidence>
<comment type="caution">
    <text evidence="4">The sequence shown here is derived from an EMBL/GenBank/DDBJ whole genome shotgun (WGS) entry which is preliminary data.</text>
</comment>
<dbReference type="GO" id="GO:0002181">
    <property type="term" value="P:cytoplasmic translation"/>
    <property type="evidence" value="ECO:0007669"/>
    <property type="project" value="TreeGrafter"/>
</dbReference>
<dbReference type="GO" id="GO:0005840">
    <property type="term" value="C:ribosome"/>
    <property type="evidence" value="ECO:0007669"/>
    <property type="project" value="UniProtKB-KW"/>
</dbReference>
<dbReference type="OrthoDB" id="10259820at2759"/>
<name>A0A1Y2G144_9BASI</name>
<dbReference type="Gene3D" id="3.30.1360.210">
    <property type="match status" value="1"/>
</dbReference>
<reference evidence="4 5" key="1">
    <citation type="submission" date="2016-07" db="EMBL/GenBank/DDBJ databases">
        <title>Pervasive Adenine N6-methylation of Active Genes in Fungi.</title>
        <authorList>
            <consortium name="DOE Joint Genome Institute"/>
            <person name="Mondo S.J."/>
            <person name="Dannebaum R.O."/>
            <person name="Kuo R.C."/>
            <person name="Labutti K."/>
            <person name="Haridas S."/>
            <person name="Kuo A."/>
            <person name="Salamov A."/>
            <person name="Ahrendt S.R."/>
            <person name="Lipzen A."/>
            <person name="Sullivan W."/>
            <person name="Andreopoulos W.B."/>
            <person name="Clum A."/>
            <person name="Lindquist E."/>
            <person name="Daum C."/>
            <person name="Ramamoorthy G.K."/>
            <person name="Gryganskyi A."/>
            <person name="Culley D."/>
            <person name="Magnuson J.K."/>
            <person name="James T.Y."/>
            <person name="O'Malley M.A."/>
            <person name="Stajich J.E."/>
            <person name="Spatafora J.W."/>
            <person name="Visel A."/>
            <person name="Grigoriev I.V."/>
        </authorList>
    </citation>
    <scope>NUCLEOTIDE SEQUENCE [LARGE SCALE GENOMIC DNA]</scope>
    <source>
        <strain evidence="4 5">62-1032</strain>
    </source>
</reference>
<dbReference type="InParanoid" id="A0A1Y2G144"/>
<accession>A0A1Y2G144</accession>